<feature type="domain" description="SET" evidence="1">
    <location>
        <begin position="47"/>
        <end position="305"/>
    </location>
</feature>
<gene>
    <name evidence="2" type="ORF">H5410_016304</name>
</gene>
<dbReference type="AlphaFoldDB" id="A0A9J5ZW76"/>
<dbReference type="Gene3D" id="2.170.270.10">
    <property type="entry name" value="SET domain"/>
    <property type="match status" value="1"/>
</dbReference>
<name>A0A9J5ZW76_SOLCO</name>
<dbReference type="Pfam" id="PF00856">
    <property type="entry name" value="SET"/>
    <property type="match status" value="1"/>
</dbReference>
<dbReference type="Proteomes" id="UP000824120">
    <property type="component" value="Chromosome 3"/>
</dbReference>
<evidence type="ECO:0000313" key="2">
    <source>
        <dbReference type="EMBL" id="KAG5616480.1"/>
    </source>
</evidence>
<reference evidence="2 3" key="1">
    <citation type="submission" date="2020-09" db="EMBL/GenBank/DDBJ databases">
        <title>De no assembly of potato wild relative species, Solanum commersonii.</title>
        <authorList>
            <person name="Cho K."/>
        </authorList>
    </citation>
    <scope>NUCLEOTIDE SEQUENCE [LARGE SCALE GENOMIC DNA]</scope>
    <source>
        <strain evidence="2">LZ3.2</strain>
        <tissue evidence="2">Leaf</tissue>
    </source>
</reference>
<dbReference type="PANTHER" id="PTHR45660">
    <property type="entry name" value="HISTONE-LYSINE N-METHYLTRANSFERASE SETMAR"/>
    <property type="match status" value="1"/>
</dbReference>
<dbReference type="GO" id="GO:0042054">
    <property type="term" value="F:histone methyltransferase activity"/>
    <property type="evidence" value="ECO:0007669"/>
    <property type="project" value="TreeGrafter"/>
</dbReference>
<evidence type="ECO:0000259" key="1">
    <source>
        <dbReference type="PROSITE" id="PS50280"/>
    </source>
</evidence>
<organism evidence="2 3">
    <name type="scientific">Solanum commersonii</name>
    <name type="common">Commerson's wild potato</name>
    <name type="synonym">Commerson's nightshade</name>
    <dbReference type="NCBI Taxonomy" id="4109"/>
    <lineage>
        <taxon>Eukaryota</taxon>
        <taxon>Viridiplantae</taxon>
        <taxon>Streptophyta</taxon>
        <taxon>Embryophyta</taxon>
        <taxon>Tracheophyta</taxon>
        <taxon>Spermatophyta</taxon>
        <taxon>Magnoliopsida</taxon>
        <taxon>eudicotyledons</taxon>
        <taxon>Gunneridae</taxon>
        <taxon>Pentapetalae</taxon>
        <taxon>asterids</taxon>
        <taxon>lamiids</taxon>
        <taxon>Solanales</taxon>
        <taxon>Solanaceae</taxon>
        <taxon>Solanoideae</taxon>
        <taxon>Solaneae</taxon>
        <taxon>Solanum</taxon>
    </lineage>
</organism>
<dbReference type="InterPro" id="IPR046341">
    <property type="entry name" value="SET_dom_sf"/>
</dbReference>
<proteinExistence type="predicted"/>
<dbReference type="InterPro" id="IPR051357">
    <property type="entry name" value="H3K9_HMTase_SUVAR3-9"/>
</dbReference>
<protein>
    <recommendedName>
        <fullName evidence="1">SET domain-containing protein</fullName>
    </recommendedName>
</protein>
<comment type="caution">
    <text evidence="2">The sequence shown here is derived from an EMBL/GenBank/DDBJ whole genome shotgun (WGS) entry which is preliminary data.</text>
</comment>
<dbReference type="SUPFAM" id="SSF82199">
    <property type="entry name" value="SET domain"/>
    <property type="match status" value="1"/>
</dbReference>
<dbReference type="InterPro" id="IPR001214">
    <property type="entry name" value="SET_dom"/>
</dbReference>
<keyword evidence="3" id="KW-1185">Reference proteome</keyword>
<sequence length="334" mass="38546">MIDTRSLLVFKRLRIDSINNFRPSVRQNNGNTIQQHDVLINHKLNVPKISSVYSRFEWFSNGQGGNPRVSVNMKVEDQKLERDNLALKNSMDLGYSRNLGQPELTQLVNVNHIRENVNKTTESTMQTKPQGCSYTSRCSTFEQCSCALRTEASFHSTHEALFLKQRLLFMSVVRIANVLHLAKLGLANMVFSTISRELLDHKEAKIKMDYDEYFFDVGNYNKYIPKRKVVSSKVESNSFKRKDEDGFTIDAAICGNVGRFINHSCSPNLCAQNVMYDHGDKRVPHIMFFASKSIYPLEKLTYHYNHRIVHVHDTNGNFKREKGRCGSHKCNRRM</sequence>
<dbReference type="PANTHER" id="PTHR45660:SF66">
    <property type="entry name" value="SET DOMAIN PROTEIN"/>
    <property type="match status" value="1"/>
</dbReference>
<accession>A0A9J5ZW76</accession>
<dbReference type="PROSITE" id="PS50280">
    <property type="entry name" value="SET"/>
    <property type="match status" value="1"/>
</dbReference>
<evidence type="ECO:0000313" key="3">
    <source>
        <dbReference type="Proteomes" id="UP000824120"/>
    </source>
</evidence>
<dbReference type="EMBL" id="JACXVP010000003">
    <property type="protein sequence ID" value="KAG5616480.1"/>
    <property type="molecule type" value="Genomic_DNA"/>
</dbReference>
<dbReference type="SMART" id="SM00317">
    <property type="entry name" value="SET"/>
    <property type="match status" value="1"/>
</dbReference>
<dbReference type="OrthoDB" id="5792673at2759"/>
<dbReference type="GO" id="GO:0003690">
    <property type="term" value="F:double-stranded DNA binding"/>
    <property type="evidence" value="ECO:0007669"/>
    <property type="project" value="TreeGrafter"/>
</dbReference>